<dbReference type="GO" id="GO:0006914">
    <property type="term" value="P:autophagy"/>
    <property type="evidence" value="ECO:0007669"/>
    <property type="project" value="UniProtKB-KW"/>
</dbReference>
<evidence type="ECO:0000256" key="11">
    <source>
        <dbReference type="ARBA" id="ARBA00022989"/>
    </source>
</evidence>
<dbReference type="PROSITE" id="PS51914">
    <property type="entry name" value="MRH"/>
    <property type="match status" value="1"/>
</dbReference>
<feature type="compositionally biased region" description="Pro residues" evidence="18">
    <location>
        <begin position="346"/>
        <end position="355"/>
    </location>
</feature>
<feature type="compositionally biased region" description="Polar residues" evidence="18">
    <location>
        <begin position="357"/>
        <end position="367"/>
    </location>
</feature>
<feature type="chain" id="PRO_5043384790" description="Autophagy-related protein 27" evidence="20">
    <location>
        <begin position="24"/>
        <end position="619"/>
    </location>
</feature>
<keyword evidence="11 19" id="KW-1133">Transmembrane helix</keyword>
<evidence type="ECO:0000256" key="14">
    <source>
        <dbReference type="ARBA" id="ARBA00023128"/>
    </source>
</evidence>
<dbReference type="PANTHER" id="PTHR15071">
    <property type="entry name" value="MANNOSE-6-PHOSPHATE RECEPTOR FAMILY MEMBER"/>
    <property type="match status" value="1"/>
</dbReference>
<feature type="compositionally biased region" description="Gly residues" evidence="18">
    <location>
        <begin position="289"/>
        <end position="304"/>
    </location>
</feature>
<keyword evidence="23" id="KW-1185">Reference proteome</keyword>
<feature type="compositionally biased region" description="Polar residues" evidence="18">
    <location>
        <begin position="315"/>
        <end position="334"/>
    </location>
</feature>
<keyword evidence="9 20" id="KW-0732">Signal</keyword>
<feature type="transmembrane region" description="Helical" evidence="19">
    <location>
        <begin position="178"/>
        <end position="202"/>
    </location>
</feature>
<feature type="compositionally biased region" description="Acidic residues" evidence="18">
    <location>
        <begin position="376"/>
        <end position="386"/>
    </location>
</feature>
<comment type="caution">
    <text evidence="22">The sequence shown here is derived from an EMBL/GenBank/DDBJ whole genome shotgun (WGS) entry which is preliminary data.</text>
</comment>
<keyword evidence="7" id="KW-0813">Transport</keyword>
<dbReference type="SMART" id="SM01404">
    <property type="entry name" value="CIMR"/>
    <property type="match status" value="1"/>
</dbReference>
<evidence type="ECO:0000256" key="2">
    <source>
        <dbReference type="ARBA" id="ARBA00004358"/>
    </source>
</evidence>
<evidence type="ECO:0000256" key="16">
    <source>
        <dbReference type="ARBA" id="ARBA00023157"/>
    </source>
</evidence>
<evidence type="ECO:0000256" key="17">
    <source>
        <dbReference type="ARBA" id="ARBA00023329"/>
    </source>
</evidence>
<evidence type="ECO:0000256" key="15">
    <source>
        <dbReference type="ARBA" id="ARBA00023136"/>
    </source>
</evidence>
<evidence type="ECO:0000259" key="21">
    <source>
        <dbReference type="PROSITE" id="PS51914"/>
    </source>
</evidence>
<feature type="signal peptide" evidence="20">
    <location>
        <begin position="1"/>
        <end position="23"/>
    </location>
</feature>
<dbReference type="InterPro" id="IPR044865">
    <property type="entry name" value="MRH_dom"/>
</dbReference>
<dbReference type="EMBL" id="JAYKXP010000004">
    <property type="protein sequence ID" value="KAK7059166.1"/>
    <property type="molecule type" value="Genomic_DNA"/>
</dbReference>
<evidence type="ECO:0000313" key="22">
    <source>
        <dbReference type="EMBL" id="KAK7059166.1"/>
    </source>
</evidence>
<evidence type="ECO:0000256" key="7">
    <source>
        <dbReference type="ARBA" id="ARBA00022448"/>
    </source>
</evidence>
<keyword evidence="16" id="KW-1015">Disulfide bond</keyword>
<organism evidence="22 23">
    <name type="scientific">Paramarasmius palmivorus</name>
    <dbReference type="NCBI Taxonomy" id="297713"/>
    <lineage>
        <taxon>Eukaryota</taxon>
        <taxon>Fungi</taxon>
        <taxon>Dikarya</taxon>
        <taxon>Basidiomycota</taxon>
        <taxon>Agaricomycotina</taxon>
        <taxon>Agaricomycetes</taxon>
        <taxon>Agaricomycetidae</taxon>
        <taxon>Agaricales</taxon>
        <taxon>Marasmiineae</taxon>
        <taxon>Marasmiaceae</taxon>
        <taxon>Paramarasmius</taxon>
    </lineage>
</organism>
<evidence type="ECO:0000256" key="12">
    <source>
        <dbReference type="ARBA" id="ARBA00023006"/>
    </source>
</evidence>
<evidence type="ECO:0000256" key="1">
    <source>
        <dbReference type="ARBA" id="ARBA00004304"/>
    </source>
</evidence>
<dbReference type="GO" id="GO:0000139">
    <property type="term" value="C:Golgi membrane"/>
    <property type="evidence" value="ECO:0007669"/>
    <property type="project" value="UniProtKB-SubCell"/>
</dbReference>
<dbReference type="GO" id="GO:0031966">
    <property type="term" value="C:mitochondrial membrane"/>
    <property type="evidence" value="ECO:0007669"/>
    <property type="project" value="UniProtKB-SubCell"/>
</dbReference>
<evidence type="ECO:0000256" key="8">
    <source>
        <dbReference type="ARBA" id="ARBA00022692"/>
    </source>
</evidence>
<gene>
    <name evidence="22" type="ORF">VNI00_001793</name>
</gene>
<dbReference type="GO" id="GO:0007034">
    <property type="term" value="P:vacuolar transport"/>
    <property type="evidence" value="ECO:0007669"/>
    <property type="project" value="TreeGrafter"/>
</dbReference>
<dbReference type="GO" id="GO:0010008">
    <property type="term" value="C:endosome membrane"/>
    <property type="evidence" value="ECO:0007669"/>
    <property type="project" value="UniProtKB-SubCell"/>
</dbReference>
<feature type="compositionally biased region" description="Low complexity" evidence="18">
    <location>
        <begin position="335"/>
        <end position="345"/>
    </location>
</feature>
<keyword evidence="8 19" id="KW-0812">Transmembrane</keyword>
<dbReference type="GO" id="GO:0015031">
    <property type="term" value="P:protein transport"/>
    <property type="evidence" value="ECO:0007669"/>
    <property type="project" value="UniProtKB-KW"/>
</dbReference>
<evidence type="ECO:0000256" key="5">
    <source>
        <dbReference type="ARBA" id="ARBA00005363"/>
    </source>
</evidence>
<name>A0AAW0E4Z0_9AGAR</name>
<proteinExistence type="inferred from homology"/>
<keyword evidence="14" id="KW-0496">Mitochondrion</keyword>
<evidence type="ECO:0000256" key="10">
    <source>
        <dbReference type="ARBA" id="ARBA00022927"/>
    </source>
</evidence>
<dbReference type="InterPro" id="IPR009011">
    <property type="entry name" value="Man6P_isomerase_rcpt-bd_dom_sf"/>
</dbReference>
<keyword evidence="17" id="KW-0968">Cytoplasmic vesicle</keyword>
<keyword evidence="12" id="KW-0072">Autophagy</keyword>
<comment type="similarity">
    <text evidence="5">Belongs to the ATG27 family.</text>
</comment>
<keyword evidence="10" id="KW-0653">Protein transport</keyword>
<accession>A0AAW0E4Z0</accession>
<feature type="compositionally biased region" description="Low complexity" evidence="18">
    <location>
        <begin position="405"/>
        <end position="438"/>
    </location>
</feature>
<dbReference type="GO" id="GO:0034045">
    <property type="term" value="C:phagophore assembly site membrane"/>
    <property type="evidence" value="ECO:0007669"/>
    <property type="project" value="UniProtKB-SubCell"/>
</dbReference>
<evidence type="ECO:0000256" key="6">
    <source>
        <dbReference type="ARBA" id="ARBA00013776"/>
    </source>
</evidence>
<dbReference type="PANTHER" id="PTHR15071:SF0">
    <property type="entry name" value="MANNOSE 6-PHOSPHATE RECEPTOR-LIKE PROTEIN 1"/>
    <property type="match status" value="1"/>
</dbReference>
<keyword evidence="13" id="KW-0333">Golgi apparatus</keyword>
<evidence type="ECO:0000256" key="4">
    <source>
        <dbReference type="ARBA" id="ARBA00004614"/>
    </source>
</evidence>
<protein>
    <recommendedName>
        <fullName evidence="6">Autophagy-related protein 27</fullName>
    </recommendedName>
</protein>
<dbReference type="GO" id="GO:0005770">
    <property type="term" value="C:late endosome"/>
    <property type="evidence" value="ECO:0007669"/>
    <property type="project" value="TreeGrafter"/>
</dbReference>
<evidence type="ECO:0000256" key="13">
    <source>
        <dbReference type="ARBA" id="ARBA00023034"/>
    </source>
</evidence>
<evidence type="ECO:0000256" key="3">
    <source>
        <dbReference type="ARBA" id="ARBA00004472"/>
    </source>
</evidence>
<sequence>MLTQRAWRVCTVIILLSTHAALAAPAEEKACTIHSADGKYYDLNPLKASKDYQLKTPEGKDIFLNVCKGVSTELIGLENENEVGAFIREERKDFSIGQVNTTLVMSEDKPKLVMSGGSKCKTASGDEGDEAVTVVEFVCDTSVFGSGTPHLRVQLSCGYFIEWKTHFACPTGERGGPWGFFAGLVVILLILLMLYVVFGTLYNRYVLQLRGFDQIPQFSLESMKYHGREALDWFKDVMSSFYEGGQRSGVGGIHGFRGGFAPVGRRPAPSPRRNPTTNPVSHQAQVDVGSGGNSDGGDGGGFVGGFVRPTPGTPRPQSTTPSTNPISHQTQVNAQQQQQQQQPAPLREPSPPPPKAQSATKDTGPSTQEERAFMLGEDDEEEEEDVVAAAPRNEAAITRGRDSDPATPGPSSSGTSNAAAGPSRHAFDIGSIRSSSPVSSILPDWATTNSMILSPPIEETSTPSPSYRISATLNLDPLLPVSYVTRVDMLALDGEEYFVGEFELSLYQKRGVLSMGDVCTRLANVIESIDQSRKHFKWRMGPVDIRWDCRTMLDDGSPMCVCYGSDASKSQLATFVPPPILATPPPPPAAFTVFPDGHEFFEHILLSILVIQRILTRND</sequence>
<evidence type="ECO:0000256" key="18">
    <source>
        <dbReference type="SAM" id="MobiDB-lite"/>
    </source>
</evidence>
<feature type="compositionally biased region" description="Polar residues" evidence="18">
    <location>
        <begin position="273"/>
        <end position="284"/>
    </location>
</feature>
<evidence type="ECO:0000256" key="20">
    <source>
        <dbReference type="SAM" id="SignalP"/>
    </source>
</evidence>
<dbReference type="SUPFAM" id="SSF50911">
    <property type="entry name" value="Mannose 6-phosphate receptor domain"/>
    <property type="match status" value="1"/>
</dbReference>
<evidence type="ECO:0000313" key="23">
    <source>
        <dbReference type="Proteomes" id="UP001383192"/>
    </source>
</evidence>
<feature type="region of interest" description="Disordered" evidence="18">
    <location>
        <begin position="256"/>
        <end position="438"/>
    </location>
</feature>
<keyword evidence="15 19" id="KW-0472">Membrane</keyword>
<comment type="subcellular location">
    <subcellularLocation>
        <location evidence="2">Cytoplasmic vesicle membrane</location>
        <topology evidence="2">Single-pass type I membrane protein</topology>
    </subcellularLocation>
    <subcellularLocation>
        <location evidence="4">Golgi apparatus membrane</location>
        <topology evidence="4">Single-pass type I membrane protein</topology>
    </subcellularLocation>
    <subcellularLocation>
        <location evidence="1">Mitochondrion membrane</location>
        <topology evidence="1">Single-pass membrane protein</topology>
    </subcellularLocation>
    <subcellularLocation>
        <location evidence="3">Preautophagosomal structure membrane</location>
        <topology evidence="3">Single-pass type I membrane protein</topology>
    </subcellularLocation>
</comment>
<dbReference type="Pfam" id="PF09451">
    <property type="entry name" value="ATG27"/>
    <property type="match status" value="1"/>
</dbReference>
<dbReference type="Gene3D" id="2.70.130.10">
    <property type="entry name" value="Mannose-6-phosphate receptor binding domain"/>
    <property type="match status" value="1"/>
</dbReference>
<dbReference type="Proteomes" id="UP001383192">
    <property type="component" value="Unassembled WGS sequence"/>
</dbReference>
<evidence type="ECO:0000256" key="9">
    <source>
        <dbReference type="ARBA" id="ARBA00022729"/>
    </source>
</evidence>
<evidence type="ECO:0000256" key="19">
    <source>
        <dbReference type="SAM" id="Phobius"/>
    </source>
</evidence>
<dbReference type="AlphaFoldDB" id="A0AAW0E4Z0"/>
<reference evidence="22 23" key="1">
    <citation type="submission" date="2024-01" db="EMBL/GenBank/DDBJ databases">
        <title>A draft genome for a cacao thread blight-causing isolate of Paramarasmius palmivorus.</title>
        <authorList>
            <person name="Baruah I.K."/>
            <person name="Bukari Y."/>
            <person name="Amoako-Attah I."/>
            <person name="Meinhardt L.W."/>
            <person name="Bailey B.A."/>
            <person name="Cohen S.P."/>
        </authorList>
    </citation>
    <scope>NUCLEOTIDE SEQUENCE [LARGE SCALE GENOMIC DNA]</scope>
    <source>
        <strain evidence="22 23">GH-12</strain>
    </source>
</reference>
<dbReference type="InterPro" id="IPR018939">
    <property type="entry name" value="Autophagy-rel_prot_27"/>
</dbReference>
<feature type="domain" description="MRH" evidence="21">
    <location>
        <begin position="29"/>
        <end position="171"/>
    </location>
</feature>